<keyword evidence="4" id="KW-1185">Reference proteome</keyword>
<dbReference type="PROSITE" id="PS51257">
    <property type="entry name" value="PROKAR_LIPOPROTEIN"/>
    <property type="match status" value="1"/>
</dbReference>
<proteinExistence type="predicted"/>
<evidence type="ECO:0000313" key="4">
    <source>
        <dbReference type="Proteomes" id="UP001500121"/>
    </source>
</evidence>
<feature type="chain" id="PRO_5047201896" description="DNA modification methylase" evidence="2">
    <location>
        <begin position="21"/>
        <end position="200"/>
    </location>
</feature>
<sequence length="200" mass="20028">MKMRVAASVAVTVLATTVLAGCQFITPQDTSLPYNPADGVNSSVGNVALRNLFLVDGPDDTASLIGVLANSKGTATTVTLQWTGAQGAETKTLQVPASGILSLSTDPSTPAASVPGAAGTVILEDVQATAGGLFPITFSESAKDTDVRVPVLTGSFSQYATLVPTPTPTPTETPSPDATDSLAPTDGATPTPTPTESLAG</sequence>
<evidence type="ECO:0000313" key="3">
    <source>
        <dbReference type="EMBL" id="GAA4751089.1"/>
    </source>
</evidence>
<dbReference type="RefSeq" id="WP_345481529.1">
    <property type="nucleotide sequence ID" value="NZ_BAABLP010000005.1"/>
</dbReference>
<gene>
    <name evidence="3" type="ORF">GCM10025783_24490</name>
</gene>
<keyword evidence="2" id="KW-0732">Signal</keyword>
<name>A0ABP8ZA72_9MICO</name>
<dbReference type="Proteomes" id="UP001500121">
    <property type="component" value="Unassembled WGS sequence"/>
</dbReference>
<organism evidence="3 4">
    <name type="scientific">Amnibacterium soli</name>
    <dbReference type="NCBI Taxonomy" id="1282736"/>
    <lineage>
        <taxon>Bacteria</taxon>
        <taxon>Bacillati</taxon>
        <taxon>Actinomycetota</taxon>
        <taxon>Actinomycetes</taxon>
        <taxon>Micrococcales</taxon>
        <taxon>Microbacteriaceae</taxon>
        <taxon>Amnibacterium</taxon>
    </lineage>
</organism>
<comment type="caution">
    <text evidence="3">The sequence shown here is derived from an EMBL/GenBank/DDBJ whole genome shotgun (WGS) entry which is preliminary data.</text>
</comment>
<feature type="signal peptide" evidence="2">
    <location>
        <begin position="1"/>
        <end position="20"/>
    </location>
</feature>
<evidence type="ECO:0000256" key="1">
    <source>
        <dbReference type="SAM" id="MobiDB-lite"/>
    </source>
</evidence>
<protein>
    <recommendedName>
        <fullName evidence="5">DNA modification methylase</fullName>
    </recommendedName>
</protein>
<accession>A0ABP8ZA72</accession>
<dbReference type="EMBL" id="BAABLP010000005">
    <property type="protein sequence ID" value="GAA4751089.1"/>
    <property type="molecule type" value="Genomic_DNA"/>
</dbReference>
<evidence type="ECO:0008006" key="5">
    <source>
        <dbReference type="Google" id="ProtNLM"/>
    </source>
</evidence>
<feature type="region of interest" description="Disordered" evidence="1">
    <location>
        <begin position="160"/>
        <end position="200"/>
    </location>
</feature>
<reference evidence="4" key="1">
    <citation type="journal article" date="2019" name="Int. J. Syst. Evol. Microbiol.">
        <title>The Global Catalogue of Microorganisms (GCM) 10K type strain sequencing project: providing services to taxonomists for standard genome sequencing and annotation.</title>
        <authorList>
            <consortium name="The Broad Institute Genomics Platform"/>
            <consortium name="The Broad Institute Genome Sequencing Center for Infectious Disease"/>
            <person name="Wu L."/>
            <person name="Ma J."/>
        </authorList>
    </citation>
    <scope>NUCLEOTIDE SEQUENCE [LARGE SCALE GENOMIC DNA]</scope>
    <source>
        <strain evidence="4">JCM 19015</strain>
    </source>
</reference>
<evidence type="ECO:0000256" key="2">
    <source>
        <dbReference type="SAM" id="SignalP"/>
    </source>
</evidence>